<protein>
    <submittedName>
        <fullName evidence="3">Predicted protein</fullName>
    </submittedName>
</protein>
<feature type="domain" description="JmjC" evidence="2">
    <location>
        <begin position="148"/>
        <end position="327"/>
    </location>
</feature>
<dbReference type="SUPFAM" id="SSF51197">
    <property type="entry name" value="Clavaminate synthase-like"/>
    <property type="match status" value="1"/>
</dbReference>
<dbReference type="AlphaFoldDB" id="C1MYA9"/>
<dbReference type="InterPro" id="IPR003347">
    <property type="entry name" value="JmjC_dom"/>
</dbReference>
<sequence length="345" mass="38689">MSSDADDDNGDPRDARDLFKWLSREVRDLSCARAVPRVDGSGGVDALAFLRDHVARNSPCVISNAIDHWPALTRWKDPSYLADVMGDAVVSVNVTPNGRGDALLDTDGWRVFVAPEERRETFRDFLRELNDDSRRRGDDSHPPVVRYISKQCGSLLDEFPALTRDCERELEWATAAFGAPPDAVNLWCGDDRAVTTFHKDHYENVYCVVTGTKTFALLPPCDGARLKPREAPAATFEDAPRNRFALRLERPARSVAWSSVDVDDLARDGYPPPLLVDVHAGEILYLPALWHHRVSQRRGKDGEPCAAVNFWHDMAFDDRHACARFLDEARARFEVATDPTETSSD</sequence>
<dbReference type="InterPro" id="IPR041667">
    <property type="entry name" value="Cupin_8"/>
</dbReference>
<dbReference type="eggNOG" id="KOG2508">
    <property type="taxonomic scope" value="Eukaryota"/>
</dbReference>
<dbReference type="Gene3D" id="2.60.120.10">
    <property type="entry name" value="Jelly Rolls"/>
    <property type="match status" value="1"/>
</dbReference>
<dbReference type="RefSeq" id="XP_003060250.1">
    <property type="nucleotide sequence ID" value="XM_003060204.1"/>
</dbReference>
<dbReference type="PROSITE" id="PS51184">
    <property type="entry name" value="JMJC"/>
    <property type="match status" value="1"/>
</dbReference>
<dbReference type="Proteomes" id="UP000001876">
    <property type="component" value="Unassembled WGS sequence"/>
</dbReference>
<dbReference type="OMA" id="YWHDMEF"/>
<dbReference type="InterPro" id="IPR014710">
    <property type="entry name" value="RmlC-like_jellyroll"/>
</dbReference>
<evidence type="ECO:0000256" key="1">
    <source>
        <dbReference type="ARBA" id="ARBA00006801"/>
    </source>
</evidence>
<name>C1MYA9_MICPC</name>
<dbReference type="EMBL" id="GG663742">
    <property type="protein sequence ID" value="EEH55019.1"/>
    <property type="molecule type" value="Genomic_DNA"/>
</dbReference>
<gene>
    <name evidence="3" type="ORF">MICPUCDRAFT_18858</name>
</gene>
<dbReference type="PANTHER" id="PTHR12461">
    <property type="entry name" value="HYPOXIA-INDUCIBLE FACTOR 1 ALPHA INHIBITOR-RELATED"/>
    <property type="match status" value="1"/>
</dbReference>
<evidence type="ECO:0000313" key="4">
    <source>
        <dbReference type="Proteomes" id="UP000001876"/>
    </source>
</evidence>
<dbReference type="SMART" id="SM00558">
    <property type="entry name" value="JmjC"/>
    <property type="match status" value="1"/>
</dbReference>
<accession>C1MYA9</accession>
<dbReference type="Pfam" id="PF13621">
    <property type="entry name" value="Cupin_8"/>
    <property type="match status" value="1"/>
</dbReference>
<reference evidence="3 4" key="1">
    <citation type="journal article" date="2009" name="Science">
        <title>Green evolution and dynamic adaptations revealed by genomes of the marine picoeukaryotes Micromonas.</title>
        <authorList>
            <person name="Worden A.Z."/>
            <person name="Lee J.H."/>
            <person name="Mock T."/>
            <person name="Rouze P."/>
            <person name="Simmons M.P."/>
            <person name="Aerts A.L."/>
            <person name="Allen A.E."/>
            <person name="Cuvelier M.L."/>
            <person name="Derelle E."/>
            <person name="Everett M.V."/>
            <person name="Foulon E."/>
            <person name="Grimwood J."/>
            <person name="Gundlach H."/>
            <person name="Henrissat B."/>
            <person name="Napoli C."/>
            <person name="McDonald S.M."/>
            <person name="Parker M.S."/>
            <person name="Rombauts S."/>
            <person name="Salamov A."/>
            <person name="Von Dassow P."/>
            <person name="Badger J.H."/>
            <person name="Coutinho P.M."/>
            <person name="Demir E."/>
            <person name="Dubchak I."/>
            <person name="Gentemann C."/>
            <person name="Eikrem W."/>
            <person name="Gready J.E."/>
            <person name="John U."/>
            <person name="Lanier W."/>
            <person name="Lindquist E.A."/>
            <person name="Lucas S."/>
            <person name="Mayer K.F."/>
            <person name="Moreau H."/>
            <person name="Not F."/>
            <person name="Otillar R."/>
            <person name="Panaud O."/>
            <person name="Pangilinan J."/>
            <person name="Paulsen I."/>
            <person name="Piegu B."/>
            <person name="Poliakov A."/>
            <person name="Robbens S."/>
            <person name="Schmutz J."/>
            <person name="Toulza E."/>
            <person name="Wyss T."/>
            <person name="Zelensky A."/>
            <person name="Zhou K."/>
            <person name="Armbrust E.V."/>
            <person name="Bhattacharya D."/>
            <person name="Goodenough U.W."/>
            <person name="Van de Peer Y."/>
            <person name="Grigoriev I.V."/>
        </authorList>
    </citation>
    <scope>NUCLEOTIDE SEQUENCE [LARGE SCALE GENOMIC DNA]</scope>
    <source>
        <strain evidence="3 4">CCMP1545</strain>
    </source>
</reference>
<keyword evidence="4" id="KW-1185">Reference proteome</keyword>
<dbReference type="PANTHER" id="PTHR12461:SF99">
    <property type="entry name" value="BIFUNCTIONAL PEPTIDASE AND (3S)-LYSYL HYDROXYLASE JMJD7"/>
    <property type="match status" value="1"/>
</dbReference>
<dbReference type="OrthoDB" id="415358at2759"/>
<dbReference type="GeneID" id="9685692"/>
<dbReference type="KEGG" id="mpp:MICPUCDRAFT_18858"/>
<evidence type="ECO:0000313" key="3">
    <source>
        <dbReference type="EMBL" id="EEH55019.1"/>
    </source>
</evidence>
<comment type="similarity">
    <text evidence="1">Belongs to the JARID1 histone demethylase family.</text>
</comment>
<organism evidence="4">
    <name type="scientific">Micromonas pusilla (strain CCMP1545)</name>
    <name type="common">Picoplanktonic green alga</name>
    <dbReference type="NCBI Taxonomy" id="564608"/>
    <lineage>
        <taxon>Eukaryota</taxon>
        <taxon>Viridiplantae</taxon>
        <taxon>Chlorophyta</taxon>
        <taxon>Mamiellophyceae</taxon>
        <taxon>Mamiellales</taxon>
        <taxon>Mamiellaceae</taxon>
        <taxon>Micromonas</taxon>
    </lineage>
</organism>
<evidence type="ECO:0000259" key="2">
    <source>
        <dbReference type="PROSITE" id="PS51184"/>
    </source>
</evidence>
<proteinExistence type="inferred from homology"/>